<protein>
    <submittedName>
        <fullName evidence="1">Uncharacterized protein</fullName>
    </submittedName>
</protein>
<keyword evidence="2" id="KW-1185">Reference proteome</keyword>
<dbReference type="EMBL" id="KY630187">
    <property type="protein sequence ID" value="AQW88991.1"/>
    <property type="molecule type" value="Genomic_DNA"/>
</dbReference>
<reference evidence="1" key="1">
    <citation type="submission" date="2017-02" db="EMBL/GenBank/DDBJ databases">
        <title>Genome sequence of Serratia marcescens phage BF.</title>
        <authorList>
            <person name="Casey E."/>
            <person name="Fitzgerald B."/>
            <person name="Mahony J."/>
            <person name="Lugli G."/>
            <person name="Ventura M."/>
            <person name="van Sinderen D."/>
        </authorList>
    </citation>
    <scope>NUCLEOTIDE SEQUENCE [LARGE SCALE GENOMIC DNA]</scope>
</reference>
<gene>
    <name evidence="1" type="ORF">BF_0466</name>
</gene>
<dbReference type="Proteomes" id="UP000221837">
    <property type="component" value="Genome"/>
</dbReference>
<evidence type="ECO:0000313" key="1">
    <source>
        <dbReference type="EMBL" id="AQW88991.1"/>
    </source>
</evidence>
<accession>A0A1S6UB98</accession>
<proteinExistence type="predicted"/>
<name>A0A1S6UB98_9CAUD</name>
<evidence type="ECO:0000313" key="2">
    <source>
        <dbReference type="Proteomes" id="UP000221837"/>
    </source>
</evidence>
<organism evidence="1 2">
    <name type="scientific">Serratia phage BF</name>
    <dbReference type="NCBI Taxonomy" id="1962671"/>
    <lineage>
        <taxon>Viruses</taxon>
        <taxon>Duplodnaviria</taxon>
        <taxon>Heunggongvirae</taxon>
        <taxon>Uroviricota</taxon>
        <taxon>Caudoviricetes</taxon>
        <taxon>Eneladusvirus</taxon>
        <taxon>Eneladusvirus BF</taxon>
    </lineage>
</organism>
<sequence>MTHLRGFYGDWIEEFGMNYNVDTKEWMLWYLENREKIYLDFILLDKNIDQFELENYPVPLKSLQIIQEYMLFFLLHDNNPSFVLNEKLQIVRYNYKEIISE</sequence>